<keyword evidence="1" id="KW-0472">Membrane</keyword>
<comment type="caution">
    <text evidence="2">The sequence shown here is derived from an EMBL/GenBank/DDBJ whole genome shotgun (WGS) entry which is preliminary data.</text>
</comment>
<evidence type="ECO:0000313" key="2">
    <source>
        <dbReference type="EMBL" id="CAE7316509.1"/>
    </source>
</evidence>
<dbReference type="Gene3D" id="1.20.1250.20">
    <property type="entry name" value="MFS general substrate transporter like domains"/>
    <property type="match status" value="1"/>
</dbReference>
<reference evidence="2" key="1">
    <citation type="submission" date="2021-02" db="EMBL/GenBank/DDBJ databases">
        <authorList>
            <person name="Dougan E. K."/>
            <person name="Rhodes N."/>
            <person name="Thang M."/>
            <person name="Chan C."/>
        </authorList>
    </citation>
    <scope>NUCLEOTIDE SEQUENCE</scope>
</reference>
<gene>
    <name evidence="2" type="ORF">SNEC2469_LOCUS7894</name>
</gene>
<accession>A0A812NNQ8</accession>
<feature type="transmembrane region" description="Helical" evidence="1">
    <location>
        <begin position="82"/>
        <end position="102"/>
    </location>
</feature>
<keyword evidence="1" id="KW-0812">Transmembrane</keyword>
<dbReference type="Proteomes" id="UP000601435">
    <property type="component" value="Unassembled WGS sequence"/>
</dbReference>
<dbReference type="InterPro" id="IPR036259">
    <property type="entry name" value="MFS_trans_sf"/>
</dbReference>
<dbReference type="OrthoDB" id="438041at2759"/>
<feature type="transmembrane region" description="Helical" evidence="1">
    <location>
        <begin position="342"/>
        <end position="362"/>
    </location>
</feature>
<dbReference type="AlphaFoldDB" id="A0A812NNQ8"/>
<feature type="transmembrane region" description="Helical" evidence="1">
    <location>
        <begin position="368"/>
        <end position="391"/>
    </location>
</feature>
<protein>
    <recommendedName>
        <fullName evidence="4">Major facilitator superfamily (MFS) profile domain-containing protein</fullName>
    </recommendedName>
</protein>
<organism evidence="2 3">
    <name type="scientific">Symbiodinium necroappetens</name>
    <dbReference type="NCBI Taxonomy" id="1628268"/>
    <lineage>
        <taxon>Eukaryota</taxon>
        <taxon>Sar</taxon>
        <taxon>Alveolata</taxon>
        <taxon>Dinophyceae</taxon>
        <taxon>Suessiales</taxon>
        <taxon>Symbiodiniaceae</taxon>
        <taxon>Symbiodinium</taxon>
    </lineage>
</organism>
<sequence length="396" mass="42426">MTYNLFKPSLASNLELSPSESQAIVSSALVGGMVLGFVPGIIYDRFGYVTTLCYGGIFSCCGALLWFATLQDGGAKDDPTSLTLSLAFAMLSHGCRCMYLAGTCAALRALPPQYTGSVAALLAISVSLGYILLPLAWQSVFMPAPDDENFNPTTRLLANLKPVAHFFLFLAIIYAVATVLGLCLVPLLPAAKAAGRSLGASRRQKLKEPAAVAMFCFVALSMAFTYTYLTGGLAAASKRVHPPATPQERATVILWNGICGMASRFAHGFGADMLRGKCGFGEAGLYLSLCSSITFSIMGFLVLMYSESWKMATYLIGFSFGGMFSLFASAICMIFGKQEMGFWMGILFVILGVMHSVYGQLAVRVDTYTYYLIGCVAAAVSLSFFLALAWAKSERP</sequence>
<dbReference type="Pfam" id="PF07690">
    <property type="entry name" value="MFS_1"/>
    <property type="match status" value="1"/>
</dbReference>
<feature type="transmembrane region" description="Helical" evidence="1">
    <location>
        <begin position="311"/>
        <end position="335"/>
    </location>
</feature>
<proteinExistence type="predicted"/>
<feature type="transmembrane region" description="Helical" evidence="1">
    <location>
        <begin position="283"/>
        <end position="305"/>
    </location>
</feature>
<feature type="transmembrane region" description="Helical" evidence="1">
    <location>
        <begin position="49"/>
        <end position="70"/>
    </location>
</feature>
<name>A0A812NNQ8_9DINO</name>
<dbReference type="GO" id="GO:0022857">
    <property type="term" value="F:transmembrane transporter activity"/>
    <property type="evidence" value="ECO:0007669"/>
    <property type="project" value="InterPro"/>
</dbReference>
<dbReference type="EMBL" id="CAJNJA010013248">
    <property type="protein sequence ID" value="CAE7316509.1"/>
    <property type="molecule type" value="Genomic_DNA"/>
</dbReference>
<feature type="transmembrane region" description="Helical" evidence="1">
    <location>
        <begin position="166"/>
        <end position="188"/>
    </location>
</feature>
<feature type="transmembrane region" description="Helical" evidence="1">
    <location>
        <begin position="23"/>
        <end position="42"/>
    </location>
</feature>
<feature type="transmembrane region" description="Helical" evidence="1">
    <location>
        <begin position="114"/>
        <end position="137"/>
    </location>
</feature>
<dbReference type="InterPro" id="IPR011701">
    <property type="entry name" value="MFS"/>
</dbReference>
<evidence type="ECO:0000313" key="3">
    <source>
        <dbReference type="Proteomes" id="UP000601435"/>
    </source>
</evidence>
<keyword evidence="3" id="KW-1185">Reference proteome</keyword>
<dbReference type="SUPFAM" id="SSF103473">
    <property type="entry name" value="MFS general substrate transporter"/>
    <property type="match status" value="1"/>
</dbReference>
<evidence type="ECO:0000256" key="1">
    <source>
        <dbReference type="SAM" id="Phobius"/>
    </source>
</evidence>
<keyword evidence="1" id="KW-1133">Transmembrane helix</keyword>
<evidence type="ECO:0008006" key="4">
    <source>
        <dbReference type="Google" id="ProtNLM"/>
    </source>
</evidence>
<feature type="transmembrane region" description="Helical" evidence="1">
    <location>
        <begin position="209"/>
        <end position="229"/>
    </location>
</feature>